<protein>
    <submittedName>
        <fullName evidence="2">Uncharacterized protein</fullName>
    </submittedName>
</protein>
<evidence type="ECO:0000313" key="3">
    <source>
        <dbReference type="Proteomes" id="UP000258707"/>
    </source>
</evidence>
<gene>
    <name evidence="2" type="ORF">AArc1_0053</name>
</gene>
<dbReference type="Proteomes" id="UP000258707">
    <property type="component" value="Chromosome"/>
</dbReference>
<proteinExistence type="predicted"/>
<keyword evidence="1" id="KW-0812">Transmembrane</keyword>
<keyword evidence="1" id="KW-0472">Membrane</keyword>
<organism evidence="2 3">
    <name type="scientific">Natrarchaeobaculum sulfurireducens</name>
    <dbReference type="NCBI Taxonomy" id="2044521"/>
    <lineage>
        <taxon>Archaea</taxon>
        <taxon>Methanobacteriati</taxon>
        <taxon>Methanobacteriota</taxon>
        <taxon>Stenosarchaea group</taxon>
        <taxon>Halobacteria</taxon>
        <taxon>Halobacteriales</taxon>
        <taxon>Natrialbaceae</taxon>
        <taxon>Natrarchaeobaculum</taxon>
    </lineage>
</organism>
<name>A0A346PA62_9EURY</name>
<feature type="transmembrane region" description="Helical" evidence="1">
    <location>
        <begin position="20"/>
        <end position="41"/>
    </location>
</feature>
<keyword evidence="1" id="KW-1133">Transmembrane helix</keyword>
<accession>A0A346PA62</accession>
<evidence type="ECO:0000256" key="1">
    <source>
        <dbReference type="SAM" id="Phobius"/>
    </source>
</evidence>
<dbReference type="KEGG" id="nan:AArc1_0053"/>
<dbReference type="AlphaFoldDB" id="A0A346PA62"/>
<sequence length="50" mass="5663">MCVWRRSLRMVVTVRKTLTFFLSFVLVISVVAVGVLVYFALVDVILEATT</sequence>
<reference evidence="3" key="1">
    <citation type="submission" date="2017-10" db="EMBL/GenBank/DDBJ databases">
        <title>Phenotypic and genomic properties of facultatively anaerobic sulfur-reducing natronoarchaea from hypersaline soda lakes.</title>
        <authorList>
            <person name="Sorokin D.Y."/>
            <person name="Kublanov I.V."/>
            <person name="Roman P."/>
            <person name="Sinninghe Damste J.S."/>
            <person name="Golyshin P.N."/>
            <person name="Rojo D."/>
            <person name="Ciordia S."/>
            <person name="Mena Md.C."/>
            <person name="Ferrer M."/>
            <person name="Messina E."/>
            <person name="Smedile F."/>
            <person name="La Spada G."/>
            <person name="La Cono V."/>
            <person name="Yakimov M.M."/>
        </authorList>
    </citation>
    <scope>NUCLEOTIDE SEQUENCE [LARGE SCALE GENOMIC DNA]</scope>
    <source>
        <strain evidence="3">AArc1</strain>
    </source>
</reference>
<dbReference type="EMBL" id="CP024047">
    <property type="protein sequence ID" value="AXR76407.1"/>
    <property type="molecule type" value="Genomic_DNA"/>
</dbReference>
<evidence type="ECO:0000313" key="2">
    <source>
        <dbReference type="EMBL" id="AXR76407.1"/>
    </source>
</evidence>